<keyword evidence="2" id="KW-0645">Protease</keyword>
<dbReference type="GO" id="GO:0004176">
    <property type="term" value="F:ATP-dependent peptidase activity"/>
    <property type="evidence" value="ECO:0007669"/>
    <property type="project" value="InterPro"/>
</dbReference>
<evidence type="ECO:0000259" key="12">
    <source>
        <dbReference type="Pfam" id="PF06480"/>
    </source>
</evidence>
<evidence type="ECO:0000256" key="9">
    <source>
        <dbReference type="SAM" id="MobiDB-lite"/>
    </source>
</evidence>
<keyword evidence="7" id="KW-0067">ATP-binding</keyword>
<dbReference type="GO" id="GO:0005524">
    <property type="term" value="F:ATP binding"/>
    <property type="evidence" value="ECO:0007669"/>
    <property type="project" value="UniProtKB-KW"/>
</dbReference>
<keyword evidence="10" id="KW-1133">Transmembrane helix</keyword>
<keyword evidence="3" id="KW-0479">Metal-binding</keyword>
<evidence type="ECO:0008006" key="15">
    <source>
        <dbReference type="Google" id="ProtNLM"/>
    </source>
</evidence>
<dbReference type="Pfam" id="PF06480">
    <property type="entry name" value="FtsH_ext"/>
    <property type="match status" value="1"/>
</dbReference>
<keyword evidence="5" id="KW-0378">Hydrolase</keyword>
<keyword evidence="6" id="KW-0862">Zinc</keyword>
<evidence type="ECO:0000313" key="13">
    <source>
        <dbReference type="EMBL" id="CAD7644351.1"/>
    </source>
</evidence>
<feature type="region of interest" description="Disordered" evidence="9">
    <location>
        <begin position="88"/>
        <end position="126"/>
    </location>
</feature>
<feature type="compositionally biased region" description="Low complexity" evidence="9">
    <location>
        <begin position="89"/>
        <end position="102"/>
    </location>
</feature>
<evidence type="ECO:0000256" key="8">
    <source>
        <dbReference type="ARBA" id="ARBA00023049"/>
    </source>
</evidence>
<dbReference type="Proteomes" id="UP000759131">
    <property type="component" value="Unassembled WGS sequence"/>
</dbReference>
<protein>
    <recommendedName>
        <fullName evidence="15">Paraplegin</fullName>
    </recommendedName>
</protein>
<dbReference type="EMBL" id="OC885802">
    <property type="protein sequence ID" value="CAD7644351.1"/>
    <property type="molecule type" value="Genomic_DNA"/>
</dbReference>
<keyword evidence="14" id="KW-1185">Reference proteome</keyword>
<reference evidence="13" key="1">
    <citation type="submission" date="2020-11" db="EMBL/GenBank/DDBJ databases">
        <authorList>
            <person name="Tran Van P."/>
        </authorList>
    </citation>
    <scope>NUCLEOTIDE SEQUENCE</scope>
</reference>
<dbReference type="OrthoDB" id="1413014at2759"/>
<evidence type="ECO:0000256" key="3">
    <source>
        <dbReference type="ARBA" id="ARBA00022723"/>
    </source>
</evidence>
<dbReference type="InterPro" id="IPR027417">
    <property type="entry name" value="P-loop_NTPase"/>
</dbReference>
<proteinExistence type="predicted"/>
<feature type="domain" description="ATPase AAA-type core" evidence="11">
    <location>
        <begin position="343"/>
        <end position="389"/>
    </location>
</feature>
<feature type="compositionally biased region" description="Basic and acidic residues" evidence="9">
    <location>
        <begin position="103"/>
        <end position="114"/>
    </location>
</feature>
<evidence type="ECO:0000256" key="6">
    <source>
        <dbReference type="ARBA" id="ARBA00022833"/>
    </source>
</evidence>
<evidence type="ECO:0000259" key="11">
    <source>
        <dbReference type="Pfam" id="PF00004"/>
    </source>
</evidence>
<dbReference type="GO" id="GO:0016887">
    <property type="term" value="F:ATP hydrolysis activity"/>
    <property type="evidence" value="ECO:0007669"/>
    <property type="project" value="InterPro"/>
</dbReference>
<feature type="transmembrane region" description="Helical" evidence="10">
    <location>
        <begin position="252"/>
        <end position="269"/>
    </location>
</feature>
<evidence type="ECO:0000256" key="7">
    <source>
        <dbReference type="ARBA" id="ARBA00022840"/>
    </source>
</evidence>
<dbReference type="Gene3D" id="3.40.50.300">
    <property type="entry name" value="P-loop containing nucleotide triphosphate hydrolases"/>
    <property type="match status" value="1"/>
</dbReference>
<dbReference type="InterPro" id="IPR050928">
    <property type="entry name" value="ATP-dep_Zn_Metalloprotease"/>
</dbReference>
<dbReference type="GO" id="GO:0008270">
    <property type="term" value="F:zinc ion binding"/>
    <property type="evidence" value="ECO:0007669"/>
    <property type="project" value="InterPro"/>
</dbReference>
<dbReference type="Pfam" id="PF00004">
    <property type="entry name" value="AAA"/>
    <property type="match status" value="1"/>
</dbReference>
<comment type="cofactor">
    <cofactor evidence="1">
        <name>Zn(2+)</name>
        <dbReference type="ChEBI" id="CHEBI:29105"/>
    </cofactor>
</comment>
<name>A0A7R9LMI7_9ACAR</name>
<feature type="transmembrane region" description="Helical" evidence="10">
    <location>
        <begin position="134"/>
        <end position="152"/>
    </location>
</feature>
<feature type="non-terminal residue" evidence="13">
    <location>
        <position position="389"/>
    </location>
</feature>
<dbReference type="GO" id="GO:0004222">
    <property type="term" value="F:metalloendopeptidase activity"/>
    <property type="evidence" value="ECO:0007669"/>
    <property type="project" value="InterPro"/>
</dbReference>
<accession>A0A7R9LMI7</accession>
<evidence type="ECO:0000313" key="14">
    <source>
        <dbReference type="Proteomes" id="UP000759131"/>
    </source>
</evidence>
<keyword evidence="8" id="KW-0482">Metalloprotease</keyword>
<dbReference type="PANTHER" id="PTHR43655:SF8">
    <property type="entry name" value="PARAPLEGIN"/>
    <property type="match status" value="1"/>
</dbReference>
<evidence type="ECO:0000256" key="5">
    <source>
        <dbReference type="ARBA" id="ARBA00022801"/>
    </source>
</evidence>
<sequence length="389" mass="43821">MQAFIAYKNHLHLFSLNRVLRLAANGAVKHSQRNRCLHNWTISSLNGWFRTKNGRKLVAECRAIRRTLANSRTLIWSTKHWTNGAIVYSNDGQNKSSKNNKNGNKESQRNRNYDNEDNEEEDNDEPKSSLMAKAVVWMLSGYIVITIMSLLFPNSNTPDVLRYVSWNEFLHQMLAKGEVEQLVVKPELDLVTIYLHEGAVIKGKRSDHRTYHMNIVDVPSFERRLRDAERQLAVKPDKAVPVVYERNQESNWLLLVSLVAVSLMILIMFRSGQIKTPVNMDMFSQMGRAKYTIVDPLTGGGKGVRFKDVAGLKEAKVEIMEFVDYLKASERFRALGAKVPRGVLLLGPPGCGKTMLAKAVATEASVPFLAMAGSEFIEMIGGLGAARVR</sequence>
<dbReference type="EMBL" id="CAJPIZ010031227">
    <property type="protein sequence ID" value="CAG2120070.1"/>
    <property type="molecule type" value="Genomic_DNA"/>
</dbReference>
<gene>
    <name evidence="13" type="ORF">OSB1V03_LOCUS20017</name>
</gene>
<keyword evidence="4" id="KW-0547">Nucleotide-binding</keyword>
<dbReference type="AlphaFoldDB" id="A0A7R9LMI7"/>
<keyword evidence="10" id="KW-0812">Transmembrane</keyword>
<organism evidence="13">
    <name type="scientific">Medioppia subpectinata</name>
    <dbReference type="NCBI Taxonomy" id="1979941"/>
    <lineage>
        <taxon>Eukaryota</taxon>
        <taxon>Metazoa</taxon>
        <taxon>Ecdysozoa</taxon>
        <taxon>Arthropoda</taxon>
        <taxon>Chelicerata</taxon>
        <taxon>Arachnida</taxon>
        <taxon>Acari</taxon>
        <taxon>Acariformes</taxon>
        <taxon>Sarcoptiformes</taxon>
        <taxon>Oribatida</taxon>
        <taxon>Brachypylina</taxon>
        <taxon>Oppioidea</taxon>
        <taxon>Oppiidae</taxon>
        <taxon>Medioppia</taxon>
    </lineage>
</organism>
<dbReference type="GO" id="GO:0005745">
    <property type="term" value="C:m-AAA complex"/>
    <property type="evidence" value="ECO:0007669"/>
    <property type="project" value="TreeGrafter"/>
</dbReference>
<keyword evidence="10" id="KW-0472">Membrane</keyword>
<feature type="compositionally biased region" description="Acidic residues" evidence="9">
    <location>
        <begin position="115"/>
        <end position="124"/>
    </location>
</feature>
<dbReference type="InterPro" id="IPR003959">
    <property type="entry name" value="ATPase_AAA_core"/>
</dbReference>
<evidence type="ECO:0000256" key="1">
    <source>
        <dbReference type="ARBA" id="ARBA00001947"/>
    </source>
</evidence>
<evidence type="ECO:0000256" key="4">
    <source>
        <dbReference type="ARBA" id="ARBA00022741"/>
    </source>
</evidence>
<evidence type="ECO:0000256" key="10">
    <source>
        <dbReference type="SAM" id="Phobius"/>
    </source>
</evidence>
<feature type="domain" description="Peptidase M41 FtsH extracellular" evidence="12">
    <location>
        <begin position="136"/>
        <end position="239"/>
    </location>
</feature>
<dbReference type="SUPFAM" id="SSF52540">
    <property type="entry name" value="P-loop containing nucleoside triphosphate hydrolases"/>
    <property type="match status" value="1"/>
</dbReference>
<dbReference type="Gene3D" id="3.40.1690.20">
    <property type="match status" value="1"/>
</dbReference>
<dbReference type="GO" id="GO:0034982">
    <property type="term" value="P:mitochondrial protein processing"/>
    <property type="evidence" value="ECO:0007669"/>
    <property type="project" value="TreeGrafter"/>
</dbReference>
<evidence type="ECO:0000256" key="2">
    <source>
        <dbReference type="ARBA" id="ARBA00022670"/>
    </source>
</evidence>
<dbReference type="InterPro" id="IPR011546">
    <property type="entry name" value="Pept_M41_FtsH_extracell"/>
</dbReference>
<dbReference type="PANTHER" id="PTHR43655">
    <property type="entry name" value="ATP-DEPENDENT PROTEASE"/>
    <property type="match status" value="1"/>
</dbReference>